<organism evidence="5 6">
    <name type="scientific">Scardovia wiggsiae F0424</name>
    <dbReference type="NCBI Taxonomy" id="857290"/>
    <lineage>
        <taxon>Bacteria</taxon>
        <taxon>Bacillati</taxon>
        <taxon>Actinomycetota</taxon>
        <taxon>Actinomycetes</taxon>
        <taxon>Bifidobacteriales</taxon>
        <taxon>Bifidobacteriaceae</taxon>
        <taxon>Scardovia</taxon>
    </lineage>
</organism>
<dbReference type="OrthoDB" id="3242895at2"/>
<dbReference type="Proteomes" id="UP000006415">
    <property type="component" value="Unassembled WGS sequence"/>
</dbReference>
<feature type="domain" description="ABC transporter" evidence="4">
    <location>
        <begin position="13"/>
        <end position="236"/>
    </location>
</feature>
<dbReference type="RefSeq" id="WP_007147574.1">
    <property type="nucleotide sequence ID" value="NZ_AKCI01000001.1"/>
</dbReference>
<dbReference type="PANTHER" id="PTHR24220:SF692">
    <property type="entry name" value="ABC TRANSPORTER DOMAIN-CONTAINING PROTEIN"/>
    <property type="match status" value="1"/>
</dbReference>
<keyword evidence="1" id="KW-0813">Transport</keyword>
<dbReference type="InterPro" id="IPR017911">
    <property type="entry name" value="MacB-like_ATP-bd"/>
</dbReference>
<dbReference type="CDD" id="cd03255">
    <property type="entry name" value="ABC_MJ0796_LolCDE_FtsE"/>
    <property type="match status" value="1"/>
</dbReference>
<evidence type="ECO:0000256" key="3">
    <source>
        <dbReference type="ARBA" id="ARBA00022840"/>
    </source>
</evidence>
<dbReference type="PROSITE" id="PS00211">
    <property type="entry name" value="ABC_TRANSPORTER_1"/>
    <property type="match status" value="1"/>
</dbReference>
<dbReference type="InterPro" id="IPR003439">
    <property type="entry name" value="ABC_transporter-like_ATP-bd"/>
</dbReference>
<dbReference type="Pfam" id="PF00005">
    <property type="entry name" value="ABC_tran"/>
    <property type="match status" value="1"/>
</dbReference>
<accession>J0DFH3</accession>
<sequence>MAQIQGSEDFAFVECRDISKAYRQGREKVQALERVSLKILPSRAVAVVGPSGCGKTTLLNIIGCLLAPDSGTLLIKGHEPKRTDKTLSQLRNSTFGYIRQDYALIGTETVGHNVSIPLEYAVPKVKRADRRSRVFSSLQKVGMEWAIHRKSDALSGGEQQRAAIARCLVNDPSIIIADEPTAALDHKNAADITGRLLSLAHDPDTPRALIVATHDMRLAEQCDSIITISDGKITDMQ</sequence>
<reference evidence="5 6" key="1">
    <citation type="submission" date="2012-01" db="EMBL/GenBank/DDBJ databases">
        <title>The Genome Sequence of Scardovia wiggsiae F0424.</title>
        <authorList>
            <consortium name="The Broad Institute Genome Sequencing Platform"/>
            <person name="Earl A."/>
            <person name="Ward D."/>
            <person name="Feldgarden M."/>
            <person name="Gevers D."/>
            <person name="Izard J."/>
            <person name="Ganesan A."/>
            <person name="Baranova O.V."/>
            <person name="Blanton J.M."/>
            <person name="Tanner A.C."/>
            <person name="Mathney J."/>
            <person name="Dewhirst F.E."/>
            <person name="Young S.K."/>
            <person name="Zeng Q."/>
            <person name="Gargeya S."/>
            <person name="Fitzgerald M."/>
            <person name="Haas B."/>
            <person name="Abouelleil A."/>
            <person name="Alvarado L."/>
            <person name="Arachchi H.M."/>
            <person name="Berlin A."/>
            <person name="Chapman S.B."/>
            <person name="Gearin G."/>
            <person name="Goldberg J."/>
            <person name="Griggs A."/>
            <person name="Gujja S."/>
            <person name="Hansen M."/>
            <person name="Heiman D."/>
            <person name="Howarth C."/>
            <person name="Larimer J."/>
            <person name="Lui A."/>
            <person name="MacDonald P.J.P."/>
            <person name="McCowen C."/>
            <person name="Montmayeur A."/>
            <person name="Murphy C."/>
            <person name="Neiman D."/>
            <person name="Pearson M."/>
            <person name="Priest M."/>
            <person name="Roberts A."/>
            <person name="Saif S."/>
            <person name="Shea T."/>
            <person name="Sisk P."/>
            <person name="Stolte C."/>
            <person name="Sykes S."/>
            <person name="Wortman J."/>
            <person name="Nusbaum C."/>
            <person name="Birren B."/>
        </authorList>
    </citation>
    <scope>NUCLEOTIDE SEQUENCE [LARGE SCALE GENOMIC DNA]</scope>
    <source>
        <strain evidence="5 6">F0424</strain>
    </source>
</reference>
<dbReference type="SMART" id="SM00382">
    <property type="entry name" value="AAA"/>
    <property type="match status" value="1"/>
</dbReference>
<evidence type="ECO:0000313" key="5">
    <source>
        <dbReference type="EMBL" id="EJD65063.1"/>
    </source>
</evidence>
<dbReference type="HOGENOM" id="CLU_000604_1_22_11"/>
<evidence type="ECO:0000256" key="2">
    <source>
        <dbReference type="ARBA" id="ARBA00022741"/>
    </source>
</evidence>
<keyword evidence="2" id="KW-0547">Nucleotide-binding</keyword>
<dbReference type="eggNOG" id="COG1136">
    <property type="taxonomic scope" value="Bacteria"/>
</dbReference>
<keyword evidence="3" id="KW-0067">ATP-binding</keyword>
<name>J0DFH3_9BIFI</name>
<keyword evidence="6" id="KW-1185">Reference proteome</keyword>
<dbReference type="InterPro" id="IPR027417">
    <property type="entry name" value="P-loop_NTPase"/>
</dbReference>
<dbReference type="PROSITE" id="PS50893">
    <property type="entry name" value="ABC_TRANSPORTER_2"/>
    <property type="match status" value="1"/>
</dbReference>
<comment type="caution">
    <text evidence="5">The sequence shown here is derived from an EMBL/GenBank/DDBJ whole genome shotgun (WGS) entry which is preliminary data.</text>
</comment>
<gene>
    <name evidence="5" type="ORF">HMPREF9156_00507</name>
</gene>
<dbReference type="InterPro" id="IPR003593">
    <property type="entry name" value="AAA+_ATPase"/>
</dbReference>
<dbReference type="SUPFAM" id="SSF52540">
    <property type="entry name" value="P-loop containing nucleoside triphosphate hydrolases"/>
    <property type="match status" value="1"/>
</dbReference>
<dbReference type="GO" id="GO:0005524">
    <property type="term" value="F:ATP binding"/>
    <property type="evidence" value="ECO:0007669"/>
    <property type="project" value="UniProtKB-KW"/>
</dbReference>
<dbReference type="Gene3D" id="3.40.50.300">
    <property type="entry name" value="P-loop containing nucleotide triphosphate hydrolases"/>
    <property type="match status" value="1"/>
</dbReference>
<dbReference type="PANTHER" id="PTHR24220">
    <property type="entry name" value="IMPORT ATP-BINDING PROTEIN"/>
    <property type="match status" value="1"/>
</dbReference>
<evidence type="ECO:0000256" key="1">
    <source>
        <dbReference type="ARBA" id="ARBA00022448"/>
    </source>
</evidence>
<dbReference type="GO" id="GO:0022857">
    <property type="term" value="F:transmembrane transporter activity"/>
    <property type="evidence" value="ECO:0007669"/>
    <property type="project" value="TreeGrafter"/>
</dbReference>
<evidence type="ECO:0000259" key="4">
    <source>
        <dbReference type="PROSITE" id="PS50893"/>
    </source>
</evidence>
<dbReference type="EMBL" id="AGZS01000002">
    <property type="protein sequence ID" value="EJD65063.1"/>
    <property type="molecule type" value="Genomic_DNA"/>
</dbReference>
<dbReference type="InterPro" id="IPR015854">
    <property type="entry name" value="ABC_transpr_LolD-like"/>
</dbReference>
<dbReference type="AlphaFoldDB" id="J0DFH3"/>
<dbReference type="InterPro" id="IPR017871">
    <property type="entry name" value="ABC_transporter-like_CS"/>
</dbReference>
<protein>
    <recommendedName>
        <fullName evidence="4">ABC transporter domain-containing protein</fullName>
    </recommendedName>
</protein>
<dbReference type="STRING" id="857290.HMPREF9156_00507"/>
<proteinExistence type="predicted"/>
<evidence type="ECO:0000313" key="6">
    <source>
        <dbReference type="Proteomes" id="UP000006415"/>
    </source>
</evidence>
<dbReference type="GO" id="GO:0005886">
    <property type="term" value="C:plasma membrane"/>
    <property type="evidence" value="ECO:0007669"/>
    <property type="project" value="TreeGrafter"/>
</dbReference>
<dbReference type="GO" id="GO:0016887">
    <property type="term" value="F:ATP hydrolysis activity"/>
    <property type="evidence" value="ECO:0007669"/>
    <property type="project" value="InterPro"/>
</dbReference>